<dbReference type="InterPro" id="IPR031162">
    <property type="entry name" value="CBP_P300_HAT"/>
</dbReference>
<gene>
    <name evidence="11" type="ORF">AMTR_s04302p00004220</name>
</gene>
<evidence type="ECO:0000313" key="12">
    <source>
        <dbReference type="Proteomes" id="UP000017836"/>
    </source>
</evidence>
<dbReference type="eggNOG" id="KOG1778">
    <property type="taxonomic scope" value="Eukaryota"/>
</dbReference>
<name>U5CXN3_AMBTC</name>
<dbReference type="GO" id="GO:0006355">
    <property type="term" value="P:regulation of DNA-templated transcription"/>
    <property type="evidence" value="ECO:0007669"/>
    <property type="project" value="InterPro"/>
</dbReference>
<evidence type="ECO:0000256" key="3">
    <source>
        <dbReference type="ARBA" id="ARBA00022679"/>
    </source>
</evidence>
<evidence type="ECO:0000256" key="1">
    <source>
        <dbReference type="ARBA" id="ARBA00004123"/>
    </source>
</evidence>
<dbReference type="GO" id="GO:0005634">
    <property type="term" value="C:nucleus"/>
    <property type="evidence" value="ECO:0007669"/>
    <property type="project" value="UniProtKB-SubCell"/>
</dbReference>
<comment type="catalytic activity">
    <reaction evidence="8">
        <text>L-lysyl-[protein] + acetyl-CoA = N(6)-acetyl-L-lysyl-[protein] + CoA + H(+)</text>
        <dbReference type="Rhea" id="RHEA:45948"/>
        <dbReference type="Rhea" id="RHEA-COMP:9752"/>
        <dbReference type="Rhea" id="RHEA-COMP:10731"/>
        <dbReference type="ChEBI" id="CHEBI:15378"/>
        <dbReference type="ChEBI" id="CHEBI:29969"/>
        <dbReference type="ChEBI" id="CHEBI:57287"/>
        <dbReference type="ChEBI" id="CHEBI:57288"/>
        <dbReference type="ChEBI" id="CHEBI:61930"/>
        <dbReference type="EC" id="2.3.1.48"/>
    </reaction>
</comment>
<dbReference type="PROSITE" id="PS51727">
    <property type="entry name" value="CBP_P300_HAT"/>
    <property type="match status" value="1"/>
</dbReference>
<dbReference type="EMBL" id="KI395124">
    <property type="protein sequence ID" value="ERM98958.1"/>
    <property type="molecule type" value="Genomic_DNA"/>
</dbReference>
<proteinExistence type="predicted"/>
<evidence type="ECO:0000256" key="6">
    <source>
        <dbReference type="ARBA" id="ARBA00023163"/>
    </source>
</evidence>
<dbReference type="GO" id="GO:0004402">
    <property type="term" value="F:histone acetyltransferase activity"/>
    <property type="evidence" value="ECO:0007669"/>
    <property type="project" value="InterPro"/>
</dbReference>
<dbReference type="HOGENOM" id="CLU_173551_0_0_1"/>
<feature type="domain" description="CBP/p300-type HAT" evidence="10">
    <location>
        <begin position="1"/>
        <end position="87"/>
    </location>
</feature>
<keyword evidence="4" id="KW-0156">Chromatin regulator</keyword>
<dbReference type="AlphaFoldDB" id="U5CXN3"/>
<evidence type="ECO:0000256" key="4">
    <source>
        <dbReference type="ARBA" id="ARBA00022853"/>
    </source>
</evidence>
<accession>U5CXN3</accession>
<evidence type="ECO:0000256" key="2">
    <source>
        <dbReference type="ARBA" id="ARBA00013184"/>
    </source>
</evidence>
<comment type="subcellular location">
    <subcellularLocation>
        <location evidence="1">Nucleus</location>
    </subcellularLocation>
</comment>
<evidence type="ECO:0000256" key="5">
    <source>
        <dbReference type="ARBA" id="ARBA00023015"/>
    </source>
</evidence>
<evidence type="ECO:0000256" key="7">
    <source>
        <dbReference type="ARBA" id="ARBA00023242"/>
    </source>
</evidence>
<keyword evidence="5" id="KW-0805">Transcription regulation</keyword>
<reference evidence="12" key="1">
    <citation type="journal article" date="2013" name="Science">
        <title>The Amborella genome and the evolution of flowering plants.</title>
        <authorList>
            <consortium name="Amborella Genome Project"/>
        </authorList>
    </citation>
    <scope>NUCLEOTIDE SEQUENCE [LARGE SCALE GENOMIC DNA]</scope>
</reference>
<keyword evidence="6" id="KW-0804">Transcription</keyword>
<protein>
    <recommendedName>
        <fullName evidence="2">histone acetyltransferase</fullName>
        <ecNumber evidence="2">2.3.1.48</ecNumber>
    </recommendedName>
</protein>
<sequence length="103" mass="11846">CYEAEQNGDCKNRIPCNRRGRHSFSPVEMNDPPSSTKDKDGILQSEIFYTPQAFLGFCVDNHLQFDTLRREKHSSFVIIDTVHDNFCKSLHCQPLKGQAENNE</sequence>
<evidence type="ECO:0000313" key="11">
    <source>
        <dbReference type="EMBL" id="ERM98958.1"/>
    </source>
</evidence>
<keyword evidence="12" id="KW-1185">Reference proteome</keyword>
<keyword evidence="7" id="KW-0539">Nucleus</keyword>
<feature type="non-terminal residue" evidence="11">
    <location>
        <position position="1"/>
    </location>
</feature>
<feature type="region of interest" description="Disordered" evidence="9">
    <location>
        <begin position="18"/>
        <end position="39"/>
    </location>
</feature>
<dbReference type="PANTHER" id="PTHR13808">
    <property type="entry name" value="CBP/P300-RELATED"/>
    <property type="match status" value="1"/>
</dbReference>
<keyword evidence="3" id="KW-0808">Transferase</keyword>
<feature type="non-terminal residue" evidence="11">
    <location>
        <position position="103"/>
    </location>
</feature>
<dbReference type="InterPro" id="IPR013178">
    <property type="entry name" value="Histone_AcTrfase_Rtt109/CBP"/>
</dbReference>
<organism evidence="11 12">
    <name type="scientific">Amborella trichopoda</name>
    <dbReference type="NCBI Taxonomy" id="13333"/>
    <lineage>
        <taxon>Eukaryota</taxon>
        <taxon>Viridiplantae</taxon>
        <taxon>Streptophyta</taxon>
        <taxon>Embryophyta</taxon>
        <taxon>Tracheophyta</taxon>
        <taxon>Spermatophyta</taxon>
        <taxon>Magnoliopsida</taxon>
        <taxon>Amborellales</taxon>
        <taxon>Amborellaceae</taxon>
        <taxon>Amborella</taxon>
    </lineage>
</organism>
<dbReference type="EC" id="2.3.1.48" evidence="2"/>
<dbReference type="Gramene" id="ERM98958">
    <property type="protein sequence ID" value="ERM98958"/>
    <property type="gene ID" value="AMTR_s04302p00004220"/>
</dbReference>
<dbReference type="PANTHER" id="PTHR13808:SF1">
    <property type="entry name" value="HISTONE ACETYLTRANSFERASE"/>
    <property type="match status" value="1"/>
</dbReference>
<evidence type="ECO:0000256" key="9">
    <source>
        <dbReference type="SAM" id="MobiDB-lite"/>
    </source>
</evidence>
<dbReference type="Proteomes" id="UP000017836">
    <property type="component" value="Unassembled WGS sequence"/>
</dbReference>
<evidence type="ECO:0000256" key="8">
    <source>
        <dbReference type="ARBA" id="ARBA00048017"/>
    </source>
</evidence>
<evidence type="ECO:0000259" key="10">
    <source>
        <dbReference type="PROSITE" id="PS51727"/>
    </source>
</evidence>
<dbReference type="STRING" id="13333.U5CXN3"/>